<dbReference type="AlphaFoldDB" id="A0AA48KGL6"/>
<dbReference type="PROSITE" id="PS00455">
    <property type="entry name" value="AMP_BINDING"/>
    <property type="match status" value="1"/>
</dbReference>
<sequence>MIQTIPDLFYTALERDYSDALAHRTGGVWTCLSHREIQARVERLALALDARGLVRGDRVAVLSENRPEWAVADYACAAMGIVTVPVYPTLNLPQTAHILHHSGSRWIFCSTPDQLAKVLELWPGLPDLEAAVLMAGDVPAGCPRPVLAWADLAAEGQAQEDRRPEVRARAAQIRPEDLLTLIYTSGTTGDPKGVMLTHGNLTANIRLGLEAMEVVPGQRCLSILPMSHIFERMGGHYTMFHAGVSIYYAESLQTVARDLEEVRPQILLAVPRIFEKFYAKVREQVNAGGLPRRLVFHWITALGARMAQYRYRDLPLPLPLRLAAAVCDLLVFRKVRARLGGRINMCAVGGAAIHPRILEFFWGAGIPLFEGYGMTETSPLLTLSRKGDMCPGSVGRPILDTWAGRPFLRIGEDGEILVQGPTIMGGYWRNPEATAEAIDAEGWFHTGDIGEMDAAGRVRITDRKKEIICTSGGKNVAPQPLENALRADKYIEQAIVIGEGRNFISALIVPNFANLRLWADYRKVPYTSDADLAGRPEAVAKVMRRVERINARFSNYERVKKIALLDAELTPDSGLLTPSLKVRRRAVDEAFRDRIDALYGG</sequence>
<evidence type="ECO:0000259" key="3">
    <source>
        <dbReference type="Pfam" id="PF00501"/>
    </source>
</evidence>
<dbReference type="RefSeq" id="WP_316410321.1">
    <property type="nucleotide sequence ID" value="NZ_AP027081.1"/>
</dbReference>
<keyword evidence="5" id="KW-1185">Reference proteome</keyword>
<dbReference type="Pfam" id="PF00501">
    <property type="entry name" value="AMP-binding"/>
    <property type="match status" value="1"/>
</dbReference>
<dbReference type="KEGG" id="msea:METESE_24860"/>
<dbReference type="SUPFAM" id="SSF56801">
    <property type="entry name" value="Acetyl-CoA synthetase-like"/>
    <property type="match status" value="1"/>
</dbReference>
<evidence type="ECO:0000256" key="1">
    <source>
        <dbReference type="ARBA" id="ARBA00022741"/>
    </source>
</evidence>
<reference evidence="4" key="1">
    <citation type="journal article" date="2023" name="Int. J. Syst. Evol. Microbiol.">
        <title>Mesoterricola silvestris gen. nov., sp. nov., Mesoterricola sediminis sp. nov., Geothrix oryzae sp. nov., Geothrix edaphica sp. nov., Geothrix rubra sp. nov., and Geothrix limicola sp. nov., six novel members of Acidobacteriota isolated from soils.</title>
        <authorList>
            <person name="Itoh H."/>
            <person name="Sugisawa Y."/>
            <person name="Mise K."/>
            <person name="Xu Z."/>
            <person name="Kuniyasu M."/>
            <person name="Ushijima N."/>
            <person name="Kawano K."/>
            <person name="Kobayashi E."/>
            <person name="Shiratori Y."/>
            <person name="Masuda Y."/>
            <person name="Senoo K."/>
        </authorList>
    </citation>
    <scope>NUCLEOTIDE SEQUENCE</scope>
    <source>
        <strain evidence="4">W786</strain>
    </source>
</reference>
<gene>
    <name evidence="4" type="ORF">METESE_24860</name>
</gene>
<dbReference type="EMBL" id="AP027081">
    <property type="protein sequence ID" value="BDU77528.1"/>
    <property type="molecule type" value="Genomic_DNA"/>
</dbReference>
<evidence type="ECO:0000313" key="4">
    <source>
        <dbReference type="EMBL" id="BDU77528.1"/>
    </source>
</evidence>
<dbReference type="InterPro" id="IPR000873">
    <property type="entry name" value="AMP-dep_synth/lig_dom"/>
</dbReference>
<feature type="domain" description="AMP-dependent synthetase/ligase" evidence="3">
    <location>
        <begin position="20"/>
        <end position="428"/>
    </location>
</feature>
<dbReference type="InterPro" id="IPR042099">
    <property type="entry name" value="ANL_N_sf"/>
</dbReference>
<dbReference type="Pfam" id="PF23562">
    <property type="entry name" value="AMP-binding_C_3"/>
    <property type="match status" value="1"/>
</dbReference>
<name>A0AA48KGL6_9BACT</name>
<dbReference type="CDD" id="cd05907">
    <property type="entry name" value="VL_LC_FACS_like"/>
    <property type="match status" value="1"/>
</dbReference>
<protein>
    <submittedName>
        <fullName evidence="4">AMP-dependent synthetase</fullName>
    </submittedName>
</protein>
<keyword evidence="1" id="KW-0547">Nucleotide-binding</keyword>
<dbReference type="PANTHER" id="PTHR43272">
    <property type="entry name" value="LONG-CHAIN-FATTY-ACID--COA LIGASE"/>
    <property type="match status" value="1"/>
</dbReference>
<dbReference type="GO" id="GO:0005524">
    <property type="term" value="F:ATP binding"/>
    <property type="evidence" value="ECO:0007669"/>
    <property type="project" value="UniProtKB-KW"/>
</dbReference>
<proteinExistence type="predicted"/>
<dbReference type="Gene3D" id="3.40.50.12780">
    <property type="entry name" value="N-terminal domain of ligase-like"/>
    <property type="match status" value="1"/>
</dbReference>
<evidence type="ECO:0000256" key="2">
    <source>
        <dbReference type="ARBA" id="ARBA00022840"/>
    </source>
</evidence>
<dbReference type="Proteomes" id="UP001228113">
    <property type="component" value="Chromosome"/>
</dbReference>
<dbReference type="GO" id="GO:0016020">
    <property type="term" value="C:membrane"/>
    <property type="evidence" value="ECO:0007669"/>
    <property type="project" value="TreeGrafter"/>
</dbReference>
<keyword evidence="2" id="KW-0067">ATP-binding</keyword>
<dbReference type="PANTHER" id="PTHR43272:SF33">
    <property type="entry name" value="AMP-BINDING DOMAIN-CONTAINING PROTEIN-RELATED"/>
    <property type="match status" value="1"/>
</dbReference>
<dbReference type="InterPro" id="IPR020845">
    <property type="entry name" value="AMP-binding_CS"/>
</dbReference>
<dbReference type="GO" id="GO:0004467">
    <property type="term" value="F:long-chain fatty acid-CoA ligase activity"/>
    <property type="evidence" value="ECO:0007669"/>
    <property type="project" value="TreeGrafter"/>
</dbReference>
<organism evidence="4 5">
    <name type="scientific">Mesoterricola sediminis</name>
    <dbReference type="NCBI Taxonomy" id="2927980"/>
    <lineage>
        <taxon>Bacteria</taxon>
        <taxon>Pseudomonadati</taxon>
        <taxon>Acidobacteriota</taxon>
        <taxon>Holophagae</taxon>
        <taxon>Holophagales</taxon>
        <taxon>Holophagaceae</taxon>
        <taxon>Mesoterricola</taxon>
    </lineage>
</organism>
<evidence type="ECO:0000313" key="5">
    <source>
        <dbReference type="Proteomes" id="UP001228113"/>
    </source>
</evidence>
<accession>A0AA48KGL6</accession>